<keyword evidence="4" id="KW-1185">Reference proteome</keyword>
<keyword evidence="1" id="KW-1133">Transmembrane helix</keyword>
<dbReference type="AlphaFoldDB" id="Q0AQE7"/>
<evidence type="ECO:0000313" key="4">
    <source>
        <dbReference type="Proteomes" id="UP000001964"/>
    </source>
</evidence>
<sequence length="127" mass="13364">MAEDVLVPLGLFLMVVGIVWISVNASTQKRKSILKVVEEGIRSGQTMTPETIRALGMPRKNSNGDLKGGLILIAVAAAFAVFGMSIGSVAGEEDVFRIMVSIAAFPGFIGLVLVGFGLLGRKKEGSE</sequence>
<name>Q0AQE7_MARMM</name>
<reference evidence="3 4" key="1">
    <citation type="submission" date="2006-08" db="EMBL/GenBank/DDBJ databases">
        <title>Complete sequence of Maricaulis maris MCS10.</title>
        <authorList>
            <consortium name="US DOE Joint Genome Institute"/>
            <person name="Copeland A."/>
            <person name="Lucas S."/>
            <person name="Lapidus A."/>
            <person name="Barry K."/>
            <person name="Detter J.C."/>
            <person name="Glavina del Rio T."/>
            <person name="Hammon N."/>
            <person name="Israni S."/>
            <person name="Dalin E."/>
            <person name="Tice H."/>
            <person name="Pitluck S."/>
            <person name="Saunders E."/>
            <person name="Brettin T."/>
            <person name="Bruce D."/>
            <person name="Han C."/>
            <person name="Tapia R."/>
            <person name="Gilna P."/>
            <person name="Schmutz J."/>
            <person name="Larimer F."/>
            <person name="Land M."/>
            <person name="Hauser L."/>
            <person name="Kyrpides N."/>
            <person name="Mikhailova N."/>
            <person name="Viollier P."/>
            <person name="Stephens C."/>
            <person name="Richardson P."/>
        </authorList>
    </citation>
    <scope>NUCLEOTIDE SEQUENCE [LARGE SCALE GENOMIC DNA]</scope>
    <source>
        <strain evidence="3 4">MCS10</strain>
    </source>
</reference>
<keyword evidence="1" id="KW-0472">Membrane</keyword>
<evidence type="ECO:0000259" key="2">
    <source>
        <dbReference type="Pfam" id="PF19762"/>
    </source>
</evidence>
<dbReference type="HOGENOM" id="CLU_1990360_0_0_5"/>
<dbReference type="STRING" id="394221.Mmar10_1197"/>
<organism evidence="3 4">
    <name type="scientific">Maricaulis maris (strain MCS10)</name>
    <name type="common">Caulobacter maris</name>
    <dbReference type="NCBI Taxonomy" id="394221"/>
    <lineage>
        <taxon>Bacteria</taxon>
        <taxon>Pseudomonadati</taxon>
        <taxon>Pseudomonadota</taxon>
        <taxon>Alphaproteobacteria</taxon>
        <taxon>Maricaulales</taxon>
        <taxon>Maricaulaceae</taxon>
        <taxon>Maricaulis</taxon>
    </lineage>
</organism>
<gene>
    <name evidence="3" type="ordered locus">Mmar10_1197</name>
</gene>
<feature type="transmembrane region" description="Helical" evidence="1">
    <location>
        <begin position="96"/>
        <end position="119"/>
    </location>
</feature>
<dbReference type="eggNOG" id="ENOG5033CAQ">
    <property type="taxonomic scope" value="Bacteria"/>
</dbReference>
<accession>Q0AQE7</accession>
<dbReference type="OrthoDB" id="5737184at2"/>
<dbReference type="Proteomes" id="UP000001964">
    <property type="component" value="Chromosome"/>
</dbReference>
<evidence type="ECO:0000256" key="1">
    <source>
        <dbReference type="SAM" id="Phobius"/>
    </source>
</evidence>
<evidence type="ECO:0000313" key="3">
    <source>
        <dbReference type="EMBL" id="ABI65490.1"/>
    </source>
</evidence>
<feature type="transmembrane region" description="Helical" evidence="1">
    <location>
        <begin position="69"/>
        <end position="90"/>
    </location>
</feature>
<dbReference type="InterPro" id="IPR046216">
    <property type="entry name" value="DUF6249"/>
</dbReference>
<dbReference type="Pfam" id="PF19762">
    <property type="entry name" value="DUF6249"/>
    <property type="match status" value="1"/>
</dbReference>
<proteinExistence type="predicted"/>
<protein>
    <recommendedName>
        <fullName evidence="2">DUF6249 domain-containing protein</fullName>
    </recommendedName>
</protein>
<feature type="transmembrane region" description="Helical" evidence="1">
    <location>
        <begin position="6"/>
        <end position="25"/>
    </location>
</feature>
<keyword evidence="1" id="KW-0812">Transmembrane</keyword>
<dbReference type="KEGG" id="mmr:Mmar10_1197"/>
<dbReference type="EMBL" id="CP000449">
    <property type="protein sequence ID" value="ABI65490.1"/>
    <property type="molecule type" value="Genomic_DNA"/>
</dbReference>
<feature type="domain" description="DUF6249" evidence="2">
    <location>
        <begin position="6"/>
        <end position="111"/>
    </location>
</feature>